<accession>A0A2A2K055</accession>
<evidence type="ECO:0000313" key="3">
    <source>
        <dbReference type="Proteomes" id="UP000218231"/>
    </source>
</evidence>
<name>A0A2A2K055_9BILA</name>
<keyword evidence="3" id="KW-1185">Reference proteome</keyword>
<keyword evidence="1" id="KW-1133">Transmembrane helix</keyword>
<feature type="transmembrane region" description="Helical" evidence="1">
    <location>
        <begin position="37"/>
        <end position="58"/>
    </location>
</feature>
<organism evidence="2 3">
    <name type="scientific">Diploscapter pachys</name>
    <dbReference type="NCBI Taxonomy" id="2018661"/>
    <lineage>
        <taxon>Eukaryota</taxon>
        <taxon>Metazoa</taxon>
        <taxon>Ecdysozoa</taxon>
        <taxon>Nematoda</taxon>
        <taxon>Chromadorea</taxon>
        <taxon>Rhabditida</taxon>
        <taxon>Rhabditina</taxon>
        <taxon>Rhabditomorpha</taxon>
        <taxon>Rhabditoidea</taxon>
        <taxon>Rhabditidae</taxon>
        <taxon>Diploscapter</taxon>
    </lineage>
</organism>
<dbReference type="EMBL" id="LIAE01009951">
    <property type="protein sequence ID" value="PAV67337.1"/>
    <property type="molecule type" value="Genomic_DNA"/>
</dbReference>
<keyword evidence="1" id="KW-0812">Transmembrane</keyword>
<reference evidence="2 3" key="1">
    <citation type="journal article" date="2017" name="Curr. Biol.">
        <title>Genome architecture and evolution of a unichromosomal asexual nematode.</title>
        <authorList>
            <person name="Fradin H."/>
            <person name="Zegar C."/>
            <person name="Gutwein M."/>
            <person name="Lucas J."/>
            <person name="Kovtun M."/>
            <person name="Corcoran D."/>
            <person name="Baugh L.R."/>
            <person name="Kiontke K."/>
            <person name="Gunsalus K."/>
            <person name="Fitch D.H."/>
            <person name="Piano F."/>
        </authorList>
    </citation>
    <scope>NUCLEOTIDE SEQUENCE [LARGE SCALE GENOMIC DNA]</scope>
    <source>
        <strain evidence="2">PF1309</strain>
    </source>
</reference>
<comment type="caution">
    <text evidence="2">The sequence shown here is derived from an EMBL/GenBank/DDBJ whole genome shotgun (WGS) entry which is preliminary data.</text>
</comment>
<keyword evidence="1" id="KW-0472">Membrane</keyword>
<proteinExistence type="predicted"/>
<dbReference type="AlphaFoldDB" id="A0A2A2K055"/>
<protein>
    <submittedName>
        <fullName evidence="2">Uncharacterized protein</fullName>
    </submittedName>
</protein>
<evidence type="ECO:0000256" key="1">
    <source>
        <dbReference type="SAM" id="Phobius"/>
    </source>
</evidence>
<sequence>MILGSTKKMTGMRCVSPGFSVCWVKQKNWILVKYLPAWLGVTLNVAVPVTGLVSRLVAVKNAMSRAPIFTVSDPASGRKRHFMPGATLLSKSMRISLLTAPGASSARCVVPLRPVTWQNRR</sequence>
<evidence type="ECO:0000313" key="2">
    <source>
        <dbReference type="EMBL" id="PAV67337.1"/>
    </source>
</evidence>
<dbReference type="Proteomes" id="UP000218231">
    <property type="component" value="Unassembled WGS sequence"/>
</dbReference>
<gene>
    <name evidence="2" type="ORF">WR25_18471</name>
</gene>